<proteinExistence type="predicted"/>
<reference evidence="3" key="3">
    <citation type="submission" date="2020-03" db="EMBL/GenBank/DDBJ databases">
        <title>A mixture of massive structural variations and highly conserved coding sequences in Ustilaginoidea virens genome.</title>
        <authorList>
            <person name="Zhang K."/>
            <person name="Zhao Z."/>
            <person name="Zhang Z."/>
            <person name="Li Y."/>
            <person name="Hsiang T."/>
            <person name="Sun W."/>
        </authorList>
    </citation>
    <scope>NUCLEOTIDE SEQUENCE</scope>
    <source>
        <strain evidence="3">UV-8b</strain>
    </source>
</reference>
<name>A0A063C6N3_USTVR</name>
<dbReference type="OrthoDB" id="5211489at2759"/>
<keyword evidence="4" id="KW-1185">Reference proteome</keyword>
<protein>
    <submittedName>
        <fullName evidence="2">Uncharacterized protein</fullName>
    </submittedName>
</protein>
<dbReference type="KEGG" id="uvi:66065451"/>
<dbReference type="Proteomes" id="UP000027002">
    <property type="component" value="Chromosome 4"/>
</dbReference>
<reference evidence="2" key="1">
    <citation type="journal article" date="2016" name="Genome Announc.">
        <title>Genome Sequence of Ustilaginoidea virens IPU010, a Rice Pathogenic Fungus Causing False Smut.</title>
        <authorList>
            <person name="Kumagai T."/>
            <person name="Ishii T."/>
            <person name="Terai G."/>
            <person name="Umemura M."/>
            <person name="Machida M."/>
            <person name="Asai K."/>
        </authorList>
    </citation>
    <scope>NUCLEOTIDE SEQUENCE [LARGE SCALE GENOMIC DNA]</scope>
    <source>
        <strain evidence="2">IPU010</strain>
    </source>
</reference>
<dbReference type="Proteomes" id="UP000054053">
    <property type="component" value="Unassembled WGS sequence"/>
</dbReference>
<evidence type="ECO:0000313" key="2">
    <source>
        <dbReference type="EMBL" id="GAO15166.1"/>
    </source>
</evidence>
<feature type="region of interest" description="Disordered" evidence="1">
    <location>
        <begin position="1"/>
        <end position="84"/>
    </location>
</feature>
<gene>
    <name evidence="3" type="ORF">UV8b_04673</name>
    <name evidence="2" type="ORF">UVI_02029360</name>
</gene>
<feature type="compositionally biased region" description="Basic and acidic residues" evidence="1">
    <location>
        <begin position="53"/>
        <end position="84"/>
    </location>
</feature>
<evidence type="ECO:0000256" key="1">
    <source>
        <dbReference type="SAM" id="MobiDB-lite"/>
    </source>
</evidence>
<evidence type="ECO:0000313" key="4">
    <source>
        <dbReference type="Proteomes" id="UP000027002"/>
    </source>
</evidence>
<dbReference type="EMBL" id="BBTG02000012">
    <property type="protein sequence ID" value="GAO15166.1"/>
    <property type="molecule type" value="Genomic_DNA"/>
</dbReference>
<dbReference type="GeneID" id="66065451"/>
<sequence>MSDIPHPRHPGYETGISDEAAIEERDLIAQAEDEERRLHPDKSTGSQPANTGSEHKEPTHVESSKEKKHESPLDKVKHVLHLDK</sequence>
<reference evidence="5" key="2">
    <citation type="journal article" date="2016" name="Genome Announc.">
        <title>Genome sequence of Ustilaginoidea virens IPU010, a rice pathogenic fungus causing false smut.</title>
        <authorList>
            <person name="Kumagai T."/>
            <person name="Ishii T."/>
            <person name="Terai G."/>
            <person name="Umemura M."/>
            <person name="Machida M."/>
            <person name="Asai K."/>
        </authorList>
    </citation>
    <scope>NUCLEOTIDE SEQUENCE [LARGE SCALE GENOMIC DNA]</scope>
    <source>
        <strain evidence="5">IPU010</strain>
    </source>
</reference>
<dbReference type="EMBL" id="CP072756">
    <property type="protein sequence ID" value="QUC20432.1"/>
    <property type="molecule type" value="Genomic_DNA"/>
</dbReference>
<evidence type="ECO:0000313" key="5">
    <source>
        <dbReference type="Proteomes" id="UP000054053"/>
    </source>
</evidence>
<dbReference type="RefSeq" id="XP_042998105.1">
    <property type="nucleotide sequence ID" value="XM_043142171.1"/>
</dbReference>
<feature type="compositionally biased region" description="Polar residues" evidence="1">
    <location>
        <begin position="43"/>
        <end position="52"/>
    </location>
</feature>
<organism evidence="2 5">
    <name type="scientific">Ustilaginoidea virens</name>
    <name type="common">Rice false smut fungus</name>
    <name type="synonym">Villosiclava virens</name>
    <dbReference type="NCBI Taxonomy" id="1159556"/>
    <lineage>
        <taxon>Eukaryota</taxon>
        <taxon>Fungi</taxon>
        <taxon>Dikarya</taxon>
        <taxon>Ascomycota</taxon>
        <taxon>Pezizomycotina</taxon>
        <taxon>Sordariomycetes</taxon>
        <taxon>Hypocreomycetidae</taxon>
        <taxon>Hypocreales</taxon>
        <taxon>Clavicipitaceae</taxon>
        <taxon>Ustilaginoidea</taxon>
    </lineage>
</organism>
<accession>A0A063C6N3</accession>
<dbReference type="AlphaFoldDB" id="A0A063C6N3"/>
<evidence type="ECO:0000313" key="3">
    <source>
        <dbReference type="EMBL" id="QUC20432.1"/>
    </source>
</evidence>
<dbReference type="HOGENOM" id="CLU_176445_0_0_1"/>